<dbReference type="GO" id="GO:0003723">
    <property type="term" value="F:RNA binding"/>
    <property type="evidence" value="ECO:0007669"/>
    <property type="project" value="UniProtKB-KW"/>
</dbReference>
<dbReference type="PANTHER" id="PTHR23079">
    <property type="entry name" value="RNA-DEPENDENT RNA POLYMERASE"/>
    <property type="match status" value="1"/>
</dbReference>
<accession>A0AAX4JTX1</accession>
<name>A0AAX4JTX1_9TREE</name>
<dbReference type="GO" id="GO:0031380">
    <property type="term" value="C:nuclear RNA-directed RNA polymerase complex"/>
    <property type="evidence" value="ECO:0007669"/>
    <property type="project" value="TreeGrafter"/>
</dbReference>
<evidence type="ECO:0000313" key="4">
    <source>
        <dbReference type="EMBL" id="WWC87943.1"/>
    </source>
</evidence>
<dbReference type="GO" id="GO:0003968">
    <property type="term" value="F:RNA-directed RNA polymerase activity"/>
    <property type="evidence" value="ECO:0007669"/>
    <property type="project" value="UniProtKB-KW"/>
</dbReference>
<feature type="compositionally biased region" description="Polar residues" evidence="2">
    <location>
        <begin position="237"/>
        <end position="249"/>
    </location>
</feature>
<evidence type="ECO:0000256" key="1">
    <source>
        <dbReference type="RuleBase" id="RU363098"/>
    </source>
</evidence>
<feature type="region of interest" description="Disordered" evidence="2">
    <location>
        <begin position="237"/>
        <end position="275"/>
    </location>
</feature>
<feature type="compositionally biased region" description="Polar residues" evidence="2">
    <location>
        <begin position="468"/>
        <end position="481"/>
    </location>
</feature>
<comment type="similarity">
    <text evidence="1">Belongs to the RdRP family.</text>
</comment>
<keyword evidence="1" id="KW-0696">RNA-directed RNA polymerase</keyword>
<dbReference type="InterPro" id="IPR057596">
    <property type="entry name" value="RDRP_core"/>
</dbReference>
<organism evidence="4 5">
    <name type="scientific">Kwoniella dendrophila CBS 6074</name>
    <dbReference type="NCBI Taxonomy" id="1295534"/>
    <lineage>
        <taxon>Eukaryota</taxon>
        <taxon>Fungi</taxon>
        <taxon>Dikarya</taxon>
        <taxon>Basidiomycota</taxon>
        <taxon>Agaricomycotina</taxon>
        <taxon>Tremellomycetes</taxon>
        <taxon>Tremellales</taxon>
        <taxon>Cryptococcaceae</taxon>
        <taxon>Kwoniella</taxon>
    </lineage>
</organism>
<evidence type="ECO:0000259" key="3">
    <source>
        <dbReference type="Pfam" id="PF05183"/>
    </source>
</evidence>
<feature type="domain" description="RDRP core" evidence="3">
    <location>
        <begin position="498"/>
        <end position="1159"/>
    </location>
</feature>
<dbReference type="GeneID" id="91093514"/>
<keyword evidence="1" id="KW-0548">Nucleotidyltransferase</keyword>
<dbReference type="RefSeq" id="XP_066074706.1">
    <property type="nucleotide sequence ID" value="XM_066218609.1"/>
</dbReference>
<feature type="region of interest" description="Disordered" evidence="2">
    <location>
        <begin position="157"/>
        <end position="178"/>
    </location>
</feature>
<dbReference type="EC" id="2.7.7.48" evidence="1"/>
<feature type="compositionally biased region" description="Low complexity" evidence="2">
    <location>
        <begin position="250"/>
        <end position="275"/>
    </location>
</feature>
<keyword evidence="1" id="KW-0808">Transferase</keyword>
<comment type="catalytic activity">
    <reaction evidence="1">
        <text>RNA(n) + a ribonucleoside 5'-triphosphate = RNA(n+1) + diphosphate</text>
        <dbReference type="Rhea" id="RHEA:21248"/>
        <dbReference type="Rhea" id="RHEA-COMP:14527"/>
        <dbReference type="Rhea" id="RHEA-COMP:17342"/>
        <dbReference type="ChEBI" id="CHEBI:33019"/>
        <dbReference type="ChEBI" id="CHEBI:61557"/>
        <dbReference type="ChEBI" id="CHEBI:140395"/>
        <dbReference type="EC" id="2.7.7.48"/>
    </reaction>
</comment>
<keyword evidence="5" id="KW-1185">Reference proteome</keyword>
<evidence type="ECO:0000313" key="5">
    <source>
        <dbReference type="Proteomes" id="UP001355207"/>
    </source>
</evidence>
<dbReference type="GO" id="GO:0030422">
    <property type="term" value="P:siRNA processing"/>
    <property type="evidence" value="ECO:0007669"/>
    <property type="project" value="TreeGrafter"/>
</dbReference>
<proteinExistence type="inferred from homology"/>
<dbReference type="InterPro" id="IPR007855">
    <property type="entry name" value="RDRP"/>
</dbReference>
<sequence length="1404" mass="156867">MSDDNWNFETYHKDLQEAYHALWGMYSSLGSFREPHPNDSGILKRVMNDVQTLMRVYPVYFPDFVDQLCRDSKGSQQVQKNESGSTNTGLRKSIDPLIKLSFKLEEGLRGAELFYDGDAFLMVLWQNMKRVSDIFCHLDPQFSALTNARIAGSFNVDTDTPVSPSPRKYHDSPTSKRTIRVEEGGEEPLKKIRVASPTPVKSSSFSTRSFSKATSESTASSTFRCAGLYRITGAQTPFSRTSTSSSIEQTEYLETSSTSSRSYSTSSSTITTPSTSFSLIPTAGPSFSSVDSTPQIDVSERTYGSIKVTHDDYIAYLTRSKVNFYVQWELERLISQHDTISWSDFEFSDFGQLKGLSTVQQITAIHNLMDTIEAKNRRSAPVKSRKITISDRKALLFSEIDNEEASIAANDLRGIGNNSIDWSYGGKIQYVISVQHAEGGEGCSEFKPDPPTMSQVNNVYLARNRQFTRSSTLPSRSQLKSDNPLGPDYDNDNPSKTFPFKFVLGPPDMPGKSFRLARRYGSRRIISLITKDITNRKGEREKLKEMLLGRCLIILGRPYRALWATAEGSVMMIETSEKAPGVMSKNPDPKMPSFLELLSQYNALERKPNQAMAKWAARPQILFSDSVPAAKVEASAIGEIPDIVTAEAQLTNNPKTEQILTDGCGLMSESLAQRIYHHPSLTLNNGRPSVIQMRVGGSKGLLALMSATQAAQHPGKEILLRDSMIKSLSAPGYERDQSLLTVDVLKCECLKIGTTLTSEAMIAMVHNGVPIQTFVKMAENEIDSVRKAFLPEKLEGESSEDVLSRIYSNCNGMGGVGMERKKRAARDQGQSLRAAGLAKGFSRGNEDIEADEGDDPLIVSASQRFDIDPISGQPGSIGEALMESVASGFHPANSAYPASKLHHLVDQLSKKMVKDFKIPVPQSLTSFIVPDSLQILAPDEIFICFSGNGPINEESGVPITYLEGEVLAYRSPCKVPTDVRKLKAVYKPELTYLKDCIILSANSVLCKRSPASYLGGGDYDGDTLSLFWDESLVKPFKNAEDHYAETPEDFEEENFDKEVLKGVDFLASIEGLEEDEKIRELQNWLLSAVMGDELTGTYSDLHGNAVYTFGYDHPEAIRLARMFCHVLDARKSGLRVKPEVKFRDMNKYKGDLTWRLRKKDDEDQTSHVINRHILKRPMRLGPFVIDVLMRKGDDYREHMMGSFLREPATLNNEDFRTLGQIWQRRTNPKIHKDPLITDQLSKLRDHVDACFSIRQSIVQGRCGNVDEAYHDIIYGNGQQKLKNKSATCSPTKQQKKVENTESNLERLTKIRQLADLWKKNPKEEDISILLDYWDEDDIKRLKLSYLVGILVGSTGSSQHCPFDLDFDGICEMKAQLSGQKVRTILSSIYGDLKPVARIQSGTLS</sequence>
<feature type="compositionally biased region" description="Basic and acidic residues" evidence="2">
    <location>
        <begin position="168"/>
        <end position="178"/>
    </location>
</feature>
<dbReference type="Proteomes" id="UP001355207">
    <property type="component" value="Chromosome 3"/>
</dbReference>
<evidence type="ECO:0000256" key="2">
    <source>
        <dbReference type="SAM" id="MobiDB-lite"/>
    </source>
</evidence>
<dbReference type="PANTHER" id="PTHR23079:SF55">
    <property type="entry name" value="RNA-DIRECTED RNA POLYMERASE"/>
    <property type="match status" value="1"/>
</dbReference>
<dbReference type="EMBL" id="CP144100">
    <property type="protein sequence ID" value="WWC87943.1"/>
    <property type="molecule type" value="Genomic_DNA"/>
</dbReference>
<reference evidence="4 5" key="1">
    <citation type="submission" date="2024-01" db="EMBL/GenBank/DDBJ databases">
        <title>Comparative genomics of Cryptococcus and Kwoniella reveals pathogenesis evolution and contrasting modes of karyotype evolution via chromosome fusion or intercentromeric recombination.</title>
        <authorList>
            <person name="Coelho M.A."/>
            <person name="David-Palma M."/>
            <person name="Shea T."/>
            <person name="Bowers K."/>
            <person name="McGinley-Smith S."/>
            <person name="Mohammad A.W."/>
            <person name="Gnirke A."/>
            <person name="Yurkov A.M."/>
            <person name="Nowrousian M."/>
            <person name="Sun S."/>
            <person name="Cuomo C.A."/>
            <person name="Heitman J."/>
        </authorList>
    </citation>
    <scope>NUCLEOTIDE SEQUENCE [LARGE SCALE GENOMIC DNA]</scope>
    <source>
        <strain evidence="4 5">CBS 6074</strain>
    </source>
</reference>
<keyword evidence="1" id="KW-0694">RNA-binding</keyword>
<dbReference type="Pfam" id="PF05183">
    <property type="entry name" value="RdRP"/>
    <property type="match status" value="1"/>
</dbReference>
<gene>
    <name evidence="4" type="ORF">L201_002843</name>
</gene>
<feature type="region of interest" description="Disordered" evidence="2">
    <location>
        <begin position="468"/>
        <end position="491"/>
    </location>
</feature>
<protein>
    <recommendedName>
        <fullName evidence="1">RNA-dependent RNA polymerase</fullName>
        <ecNumber evidence="1">2.7.7.48</ecNumber>
    </recommendedName>
</protein>